<gene>
    <name evidence="1" type="ORF">P5X88_20720</name>
</gene>
<dbReference type="AlphaFoldDB" id="A0AAW6SWX6"/>
<reference evidence="1" key="1">
    <citation type="submission" date="2023-03" db="EMBL/GenBank/DDBJ databases">
        <title>Bacterial isolates from washroom surfaces on a university campus.</title>
        <authorList>
            <person name="Holman D.B."/>
            <person name="Gzyl K.E."/>
            <person name="Taheri A.E."/>
        </authorList>
    </citation>
    <scope>NUCLEOTIDE SEQUENCE</scope>
    <source>
        <strain evidence="1">RD03</strain>
    </source>
</reference>
<accession>A0AAW6SWX6</accession>
<proteinExistence type="predicted"/>
<dbReference type="Proteomes" id="UP001159179">
    <property type="component" value="Unassembled WGS sequence"/>
</dbReference>
<dbReference type="RefSeq" id="WP_058006923.1">
    <property type="nucleotide sequence ID" value="NZ_JAROYP010000014.1"/>
</dbReference>
<evidence type="ECO:0000313" key="2">
    <source>
        <dbReference type="Proteomes" id="UP001159179"/>
    </source>
</evidence>
<organism evidence="1 2">
    <name type="scientific">Heyndrickxia oleronia</name>
    <dbReference type="NCBI Taxonomy" id="38875"/>
    <lineage>
        <taxon>Bacteria</taxon>
        <taxon>Bacillati</taxon>
        <taxon>Bacillota</taxon>
        <taxon>Bacilli</taxon>
        <taxon>Bacillales</taxon>
        <taxon>Bacillaceae</taxon>
        <taxon>Heyndrickxia</taxon>
    </lineage>
</organism>
<sequence>MITIKNPQKYIPSHRSFIQLCSMLDKKDPEVFKEILSELEEDVISMDKDTCQIELKNKL</sequence>
<comment type="caution">
    <text evidence="1">The sequence shown here is derived from an EMBL/GenBank/DDBJ whole genome shotgun (WGS) entry which is preliminary data.</text>
</comment>
<dbReference type="EMBL" id="JAROYP010000014">
    <property type="protein sequence ID" value="MDH5163360.1"/>
    <property type="molecule type" value="Genomic_DNA"/>
</dbReference>
<evidence type="ECO:0000313" key="1">
    <source>
        <dbReference type="EMBL" id="MDH5163360.1"/>
    </source>
</evidence>
<protein>
    <submittedName>
        <fullName evidence="1">Uncharacterized protein</fullName>
    </submittedName>
</protein>
<name>A0AAW6SWX6_9BACI</name>